<dbReference type="PANTHER" id="PTHR11271:SF37">
    <property type="entry name" value="FAMILY PROTEIN, PUTATIVE (AFU_ORTHOLOGUE AFUA_4G00460)-RELATED"/>
    <property type="match status" value="1"/>
</dbReference>
<dbReference type="Gene3D" id="2.30.40.10">
    <property type="entry name" value="Urease, subunit C, domain 1"/>
    <property type="match status" value="1"/>
</dbReference>
<organism evidence="7 8">
    <name type="scientific">Pyricularia grisea</name>
    <name type="common">Crabgrass-specific blast fungus</name>
    <name type="synonym">Magnaporthe grisea</name>
    <dbReference type="NCBI Taxonomy" id="148305"/>
    <lineage>
        <taxon>Eukaryota</taxon>
        <taxon>Fungi</taxon>
        <taxon>Dikarya</taxon>
        <taxon>Ascomycota</taxon>
        <taxon>Pezizomycotina</taxon>
        <taxon>Sordariomycetes</taxon>
        <taxon>Sordariomycetidae</taxon>
        <taxon>Magnaporthales</taxon>
        <taxon>Pyriculariaceae</taxon>
        <taxon>Pyricularia</taxon>
    </lineage>
</organism>
<reference evidence="7 8" key="1">
    <citation type="journal article" date="2019" name="Mol. Biol. Evol.">
        <title>Blast fungal genomes show frequent chromosomal changes, gene gains and losses, and effector gene turnover.</title>
        <authorList>
            <person name="Gomez Luciano L.B."/>
            <person name="Jason Tsai I."/>
            <person name="Chuma I."/>
            <person name="Tosa Y."/>
            <person name="Chen Y.H."/>
            <person name="Li J.Y."/>
            <person name="Li M.Y."/>
            <person name="Jade Lu M.Y."/>
            <person name="Nakayashiki H."/>
            <person name="Li W.H."/>
        </authorList>
    </citation>
    <scope>NUCLEOTIDE SEQUENCE [LARGE SCALE GENOMIC DNA]</scope>
    <source>
        <strain evidence="7 8">NI907</strain>
    </source>
</reference>
<dbReference type="Proteomes" id="UP000515153">
    <property type="component" value="Chromosome I"/>
</dbReference>
<keyword evidence="5" id="KW-0732">Signal</keyword>
<protein>
    <recommendedName>
        <fullName evidence="6">Amidohydrolase-related domain-containing protein</fullName>
    </recommendedName>
</protein>
<dbReference type="AlphaFoldDB" id="A0A6P8B8C0"/>
<dbReference type="GO" id="GO:0005829">
    <property type="term" value="C:cytosol"/>
    <property type="evidence" value="ECO:0007669"/>
    <property type="project" value="TreeGrafter"/>
</dbReference>
<evidence type="ECO:0000256" key="3">
    <source>
        <dbReference type="ARBA" id="ARBA00022801"/>
    </source>
</evidence>
<dbReference type="GO" id="GO:0046872">
    <property type="term" value="F:metal ion binding"/>
    <property type="evidence" value="ECO:0007669"/>
    <property type="project" value="UniProtKB-KW"/>
</dbReference>
<name>A0A6P8B8C0_PYRGI</name>
<evidence type="ECO:0000256" key="2">
    <source>
        <dbReference type="ARBA" id="ARBA00022723"/>
    </source>
</evidence>
<evidence type="ECO:0000313" key="7">
    <source>
        <dbReference type="Proteomes" id="UP000515153"/>
    </source>
</evidence>
<accession>A0A6P8B8C0</accession>
<dbReference type="SUPFAM" id="SSF51338">
    <property type="entry name" value="Composite domain of metallo-dependent hydrolases"/>
    <property type="match status" value="1"/>
</dbReference>
<evidence type="ECO:0000259" key="6">
    <source>
        <dbReference type="Pfam" id="PF01979"/>
    </source>
</evidence>
<comment type="cofactor">
    <cofactor evidence="1">
        <name>Zn(2+)</name>
        <dbReference type="ChEBI" id="CHEBI:29105"/>
    </cofactor>
</comment>
<sequence>MRQATVAATLALLGSASAASTLFNGGTIVAFDGETQGLRVVRNGSLLVTDDRIAGIYTSPPAAQHNSSSVEVVDATGKIITPGFIDTHRHGWQTAFKTLGSNTSLTEYFGRYGEFASASQWDADDVYISQLAGLYEAANAGVTTSLDHAHSTWDKATSEAGLKASVDSGSRVFYAFTFHNTTASETPELLQIFRDIADEGYYQGTPTTLGIAYDAWGPNPDRNEVDSIMKLTEDYNISVITTHSLGGPWGITNSPSDIAGLGYLNISTPIVFSHGSFLTAGDATLLRETNQYMSITPESEMHYGHTHPRSHLIQDQAALGVDTHFTFSTDILTQARIWLQQARYEESEDVLDQWRLPLNNPMSTDQAFLLATRSGGLALRREDLGVIREGAKADLVVWDGDSPAMLGWLDPVAAVILHASVGDIESVMVDGKWVKKDRKMVVGDYADVKRRFLATAKKIQDIWVNTPLPTPEELQTMFSFPLARANQLDVKRGEGDGYGENHFE</sequence>
<dbReference type="Gene3D" id="3.20.20.140">
    <property type="entry name" value="Metal-dependent hydrolases"/>
    <property type="match status" value="1"/>
</dbReference>
<reference evidence="8" key="3">
    <citation type="submission" date="2025-08" db="UniProtKB">
        <authorList>
            <consortium name="RefSeq"/>
        </authorList>
    </citation>
    <scope>IDENTIFICATION</scope>
    <source>
        <strain evidence="8">NI907</strain>
    </source>
</reference>
<dbReference type="InterPro" id="IPR011059">
    <property type="entry name" value="Metal-dep_hydrolase_composite"/>
</dbReference>
<proteinExistence type="predicted"/>
<evidence type="ECO:0000313" key="8">
    <source>
        <dbReference type="RefSeq" id="XP_030983244.1"/>
    </source>
</evidence>
<evidence type="ECO:0000256" key="4">
    <source>
        <dbReference type="ARBA" id="ARBA00022833"/>
    </source>
</evidence>
<dbReference type="GO" id="GO:0019239">
    <property type="term" value="F:deaminase activity"/>
    <property type="evidence" value="ECO:0007669"/>
    <property type="project" value="TreeGrafter"/>
</dbReference>
<dbReference type="GeneID" id="41960389"/>
<feature type="chain" id="PRO_5028204522" description="Amidohydrolase-related domain-containing protein" evidence="5">
    <location>
        <begin position="19"/>
        <end position="504"/>
    </location>
</feature>
<gene>
    <name evidence="8" type="ORF">PgNI_05449</name>
</gene>
<feature type="signal peptide" evidence="5">
    <location>
        <begin position="1"/>
        <end position="18"/>
    </location>
</feature>
<keyword evidence="4" id="KW-0862">Zinc</keyword>
<keyword evidence="7" id="KW-1185">Reference proteome</keyword>
<evidence type="ECO:0000256" key="5">
    <source>
        <dbReference type="SAM" id="SignalP"/>
    </source>
</evidence>
<dbReference type="InterPro" id="IPR051607">
    <property type="entry name" value="Metallo-dep_hydrolases"/>
</dbReference>
<keyword evidence="3" id="KW-0378">Hydrolase</keyword>
<dbReference type="InterPro" id="IPR032466">
    <property type="entry name" value="Metal_Hydrolase"/>
</dbReference>
<reference evidence="8" key="2">
    <citation type="submission" date="2019-10" db="EMBL/GenBank/DDBJ databases">
        <authorList>
            <consortium name="NCBI Genome Project"/>
        </authorList>
    </citation>
    <scope>NUCLEOTIDE SEQUENCE</scope>
    <source>
        <strain evidence="8">NI907</strain>
    </source>
</reference>
<dbReference type="RefSeq" id="XP_030983244.1">
    <property type="nucleotide sequence ID" value="XM_031125480.1"/>
</dbReference>
<dbReference type="KEGG" id="pgri:PgNI_05449"/>
<dbReference type="SUPFAM" id="SSF51556">
    <property type="entry name" value="Metallo-dependent hydrolases"/>
    <property type="match status" value="1"/>
</dbReference>
<keyword evidence="2" id="KW-0479">Metal-binding</keyword>
<evidence type="ECO:0000256" key="1">
    <source>
        <dbReference type="ARBA" id="ARBA00001947"/>
    </source>
</evidence>
<feature type="domain" description="Amidohydrolase-related" evidence="6">
    <location>
        <begin position="79"/>
        <end position="434"/>
    </location>
</feature>
<dbReference type="InterPro" id="IPR006680">
    <property type="entry name" value="Amidohydro-rel"/>
</dbReference>
<dbReference type="PANTHER" id="PTHR11271">
    <property type="entry name" value="GUANINE DEAMINASE"/>
    <property type="match status" value="1"/>
</dbReference>
<dbReference type="Pfam" id="PF01979">
    <property type="entry name" value="Amidohydro_1"/>
    <property type="match status" value="1"/>
</dbReference>